<evidence type="ECO:0000256" key="1">
    <source>
        <dbReference type="ARBA" id="ARBA00004115"/>
    </source>
</evidence>
<comment type="subcellular location">
    <subcellularLocation>
        <location evidence="1">Endoplasmic reticulum membrane</location>
        <topology evidence="1">Single-pass type I membrane protein</topology>
    </subcellularLocation>
</comment>
<keyword evidence="3" id="KW-0812">Transmembrane</keyword>
<evidence type="ECO:0000259" key="10">
    <source>
        <dbReference type="Pfam" id="PF11721"/>
    </source>
</evidence>
<comment type="similarity">
    <text evidence="2">Belongs to the malectin family.</text>
</comment>
<sequence>MPGQTYMLALHFVELYFDEEQQRVFDVKVLVNKQLIQALTNFDIYHEAGGGYTAYTYQDSFTLGEDGRLSIYFASSVDQASIAGIEILLPAVLRIDAGSTNVFSDELAPSPRMWQADGYFTGGGSGYQSGNIDNAADGSAGIYRTYHSALGFTYTLGPENGLVPSTGYMAVLHFAELPDNGVTMQAGDRLMDISAQGQDVLVNFDIFKEAGKPVPLLLCNVYCNSYRRKLY</sequence>
<dbReference type="InterPro" id="IPR039155">
    <property type="entry name" value="MLEC"/>
</dbReference>
<dbReference type="Gene3D" id="2.60.120.430">
    <property type="entry name" value="Galactose-binding lectin"/>
    <property type="match status" value="2"/>
</dbReference>
<protein>
    <submittedName>
        <fullName evidence="11">G12378 protein</fullName>
    </submittedName>
</protein>
<keyword evidence="8" id="KW-0325">Glycoprotein</keyword>
<evidence type="ECO:0000256" key="7">
    <source>
        <dbReference type="ARBA" id="ARBA00023136"/>
    </source>
</evidence>
<evidence type="ECO:0000256" key="8">
    <source>
        <dbReference type="ARBA" id="ARBA00023180"/>
    </source>
</evidence>
<keyword evidence="5" id="KW-0256">Endoplasmic reticulum</keyword>
<feature type="domain" description="Malectin" evidence="10">
    <location>
        <begin position="4"/>
        <end position="74"/>
    </location>
</feature>
<keyword evidence="12" id="KW-1185">Reference proteome</keyword>
<evidence type="ECO:0000256" key="5">
    <source>
        <dbReference type="ARBA" id="ARBA00022824"/>
    </source>
</evidence>
<proteinExistence type="inferred from homology"/>
<evidence type="ECO:0000256" key="9">
    <source>
        <dbReference type="ARBA" id="ARBA00023277"/>
    </source>
</evidence>
<evidence type="ECO:0000256" key="2">
    <source>
        <dbReference type="ARBA" id="ARBA00009141"/>
    </source>
</evidence>
<organism evidence="11 12">
    <name type="scientific">Coccomyxa viridis</name>
    <dbReference type="NCBI Taxonomy" id="1274662"/>
    <lineage>
        <taxon>Eukaryota</taxon>
        <taxon>Viridiplantae</taxon>
        <taxon>Chlorophyta</taxon>
        <taxon>core chlorophytes</taxon>
        <taxon>Trebouxiophyceae</taxon>
        <taxon>Trebouxiophyceae incertae sedis</taxon>
        <taxon>Coccomyxaceae</taxon>
        <taxon>Coccomyxa</taxon>
    </lineage>
</organism>
<accession>A0ABP1GA76</accession>
<dbReference type="PANTHER" id="PTHR13460:SF0">
    <property type="entry name" value="MALECTIN"/>
    <property type="match status" value="1"/>
</dbReference>
<evidence type="ECO:0000313" key="12">
    <source>
        <dbReference type="Proteomes" id="UP001497392"/>
    </source>
</evidence>
<dbReference type="Pfam" id="PF11721">
    <property type="entry name" value="Malectin"/>
    <property type="match status" value="2"/>
</dbReference>
<evidence type="ECO:0000256" key="3">
    <source>
        <dbReference type="ARBA" id="ARBA00022692"/>
    </source>
</evidence>
<feature type="domain" description="Malectin" evidence="10">
    <location>
        <begin position="92"/>
        <end position="212"/>
    </location>
</feature>
<dbReference type="InterPro" id="IPR021720">
    <property type="entry name" value="Malectin_dom"/>
</dbReference>
<keyword evidence="7" id="KW-0472">Membrane</keyword>
<evidence type="ECO:0000256" key="4">
    <source>
        <dbReference type="ARBA" id="ARBA00022729"/>
    </source>
</evidence>
<dbReference type="EMBL" id="CAXHTA020000019">
    <property type="protein sequence ID" value="CAL5229114.1"/>
    <property type="molecule type" value="Genomic_DNA"/>
</dbReference>
<name>A0ABP1GA76_9CHLO</name>
<keyword evidence="6" id="KW-1133">Transmembrane helix</keyword>
<comment type="caution">
    <text evidence="11">The sequence shown here is derived from an EMBL/GenBank/DDBJ whole genome shotgun (WGS) entry which is preliminary data.</text>
</comment>
<evidence type="ECO:0000256" key="6">
    <source>
        <dbReference type="ARBA" id="ARBA00022989"/>
    </source>
</evidence>
<evidence type="ECO:0000313" key="11">
    <source>
        <dbReference type="EMBL" id="CAL5229114.1"/>
    </source>
</evidence>
<keyword evidence="9" id="KW-0119">Carbohydrate metabolism</keyword>
<keyword evidence="4" id="KW-0732">Signal</keyword>
<reference evidence="11 12" key="1">
    <citation type="submission" date="2024-06" db="EMBL/GenBank/DDBJ databases">
        <authorList>
            <person name="Kraege A."/>
            <person name="Thomma B."/>
        </authorList>
    </citation>
    <scope>NUCLEOTIDE SEQUENCE [LARGE SCALE GENOMIC DNA]</scope>
</reference>
<dbReference type="Proteomes" id="UP001497392">
    <property type="component" value="Unassembled WGS sequence"/>
</dbReference>
<dbReference type="PANTHER" id="PTHR13460">
    <property type="match status" value="1"/>
</dbReference>
<gene>
    <name evidence="11" type="primary">g12378</name>
    <name evidence="11" type="ORF">VP750_LOCUS11020</name>
</gene>